<reference evidence="3 4" key="1">
    <citation type="submission" date="2016-10" db="EMBL/GenBank/DDBJ databases">
        <authorList>
            <person name="de Groot N.N."/>
        </authorList>
    </citation>
    <scope>NUCLEOTIDE SEQUENCE [LARGE SCALE GENOMIC DNA]</scope>
    <source>
        <strain evidence="3 4">DSM 19548</strain>
    </source>
</reference>
<dbReference type="Pfam" id="PF00583">
    <property type="entry name" value="Acetyltransf_1"/>
    <property type="match status" value="1"/>
</dbReference>
<dbReference type="InterPro" id="IPR016181">
    <property type="entry name" value="Acyl_CoA_acyltransferase"/>
</dbReference>
<sequence>MTSRRTTAPFRSYKPSDRDWIIRANVRHYERIDGFDPSFAEAVSKALDLLEERIDDDTSKFLIAEAGEIRRPVGCVFFSTERAAVGRLRLFYLEEPFRGLGIGRQMIEDLIGHAKTHDFEKILVSTFDRHEAACRLYRKLGFREMAKEPATAFGQLMFQIDFEKTLPDHPQ</sequence>
<dbReference type="STRING" id="441112.SAMN04488094_101660"/>
<dbReference type="AlphaFoldDB" id="A0A1I1ECD8"/>
<gene>
    <name evidence="3" type="ORF">SAMN04488094_101660</name>
</gene>
<dbReference type="Gene3D" id="3.40.630.30">
    <property type="match status" value="1"/>
</dbReference>
<dbReference type="PANTHER" id="PTHR13947:SF37">
    <property type="entry name" value="LD18367P"/>
    <property type="match status" value="1"/>
</dbReference>
<keyword evidence="1 3" id="KW-0808">Transferase</keyword>
<organism evidence="3 4">
    <name type="scientific">Tropicimonas isoalkanivorans</name>
    <dbReference type="NCBI Taxonomy" id="441112"/>
    <lineage>
        <taxon>Bacteria</taxon>
        <taxon>Pseudomonadati</taxon>
        <taxon>Pseudomonadota</taxon>
        <taxon>Alphaproteobacteria</taxon>
        <taxon>Rhodobacterales</taxon>
        <taxon>Roseobacteraceae</taxon>
        <taxon>Tropicimonas</taxon>
    </lineage>
</organism>
<dbReference type="OrthoDB" id="273614at2"/>
<protein>
    <submittedName>
        <fullName evidence="3">Acetyltransferase (GNAT) family protein</fullName>
    </submittedName>
</protein>
<dbReference type="GO" id="GO:0008080">
    <property type="term" value="F:N-acetyltransferase activity"/>
    <property type="evidence" value="ECO:0007669"/>
    <property type="project" value="InterPro"/>
</dbReference>
<evidence type="ECO:0000256" key="1">
    <source>
        <dbReference type="ARBA" id="ARBA00022679"/>
    </source>
</evidence>
<dbReference type="PANTHER" id="PTHR13947">
    <property type="entry name" value="GNAT FAMILY N-ACETYLTRANSFERASE"/>
    <property type="match status" value="1"/>
</dbReference>
<dbReference type="SUPFAM" id="SSF55729">
    <property type="entry name" value="Acyl-CoA N-acyltransferases (Nat)"/>
    <property type="match status" value="1"/>
</dbReference>
<dbReference type="Proteomes" id="UP000198728">
    <property type="component" value="Unassembled WGS sequence"/>
</dbReference>
<evidence type="ECO:0000259" key="2">
    <source>
        <dbReference type="PROSITE" id="PS51186"/>
    </source>
</evidence>
<evidence type="ECO:0000313" key="4">
    <source>
        <dbReference type="Proteomes" id="UP000198728"/>
    </source>
</evidence>
<name>A0A1I1ECD8_9RHOB</name>
<proteinExistence type="predicted"/>
<dbReference type="PROSITE" id="PS51186">
    <property type="entry name" value="GNAT"/>
    <property type="match status" value="1"/>
</dbReference>
<dbReference type="CDD" id="cd04301">
    <property type="entry name" value="NAT_SF"/>
    <property type="match status" value="1"/>
</dbReference>
<dbReference type="EMBL" id="FOLG01000001">
    <property type="protein sequence ID" value="SFB82593.1"/>
    <property type="molecule type" value="Genomic_DNA"/>
</dbReference>
<dbReference type="InterPro" id="IPR050769">
    <property type="entry name" value="NAT_camello-type"/>
</dbReference>
<accession>A0A1I1ECD8</accession>
<dbReference type="InterPro" id="IPR000182">
    <property type="entry name" value="GNAT_dom"/>
</dbReference>
<evidence type="ECO:0000313" key="3">
    <source>
        <dbReference type="EMBL" id="SFB82593.1"/>
    </source>
</evidence>
<keyword evidence="4" id="KW-1185">Reference proteome</keyword>
<feature type="domain" description="N-acetyltransferase" evidence="2">
    <location>
        <begin position="8"/>
        <end position="167"/>
    </location>
</feature>
<dbReference type="RefSeq" id="WP_093359209.1">
    <property type="nucleotide sequence ID" value="NZ_FOLG01000001.1"/>
</dbReference>